<dbReference type="RefSeq" id="WP_119737873.1">
    <property type="nucleotide sequence ID" value="NZ_QYUN01000002.1"/>
</dbReference>
<dbReference type="SUPFAM" id="SSF53756">
    <property type="entry name" value="UDP-Glycosyltransferase/glycogen phosphorylase"/>
    <property type="match status" value="1"/>
</dbReference>
<evidence type="ECO:0000259" key="2">
    <source>
        <dbReference type="Pfam" id="PF09314"/>
    </source>
</evidence>
<dbReference type="Pfam" id="PF09314">
    <property type="entry name" value="DUF1972"/>
    <property type="match status" value="1"/>
</dbReference>
<accession>A0A418X050</accession>
<evidence type="ECO:0000313" key="4">
    <source>
        <dbReference type="Proteomes" id="UP000285190"/>
    </source>
</evidence>
<evidence type="ECO:0000256" key="1">
    <source>
        <dbReference type="SAM" id="Phobius"/>
    </source>
</evidence>
<feature type="domain" description="DUF1972" evidence="2">
    <location>
        <begin position="7"/>
        <end position="175"/>
    </location>
</feature>
<dbReference type="InterPro" id="IPR015393">
    <property type="entry name" value="DUF1972"/>
</dbReference>
<feature type="transmembrane region" description="Helical" evidence="1">
    <location>
        <begin position="88"/>
        <end position="107"/>
    </location>
</feature>
<dbReference type="Gene3D" id="3.40.50.2000">
    <property type="entry name" value="Glycogen Phosphorylase B"/>
    <property type="match status" value="1"/>
</dbReference>
<proteinExistence type="predicted"/>
<keyword evidence="1" id="KW-0472">Membrane</keyword>
<sequence>MKIKAAFIGAVGVPNNYGGFEMFLDSCSPTFVRIFDEVMVTCDRTRYENRDRYWQGVRRIFIPVRANGVLSILHDLLAFLAVFWRSNVVIVLGVSGGVFFPLFRLLCSVTGKKLIVNVDGIEWRREKYSVAKRTFLFISDRLAQIFAHRVVIDNEALRQFLTRSAQGKTCHIAYPGDHVIRTADSPDSSIGGTPRCLTICRIEPENNCHLLIEAFAKARQGNYIFVGNWEASRYGRELRSLYRDCPGLEMRDPTYNKAELASLRESCDLYLHGHSVGGTNPSLVEMLFYDCRILAFDCAFNRCTGADALDYFRDESELVAHLHSIEEYACVNRAEIRSRYTVEGISSAYAKMISGMFLSKDVDIRSQSLPRSRESDQSAQ</sequence>
<evidence type="ECO:0000313" key="3">
    <source>
        <dbReference type="EMBL" id="RJG05836.1"/>
    </source>
</evidence>
<comment type="caution">
    <text evidence="3">The sequence shown here is derived from an EMBL/GenBank/DDBJ whole genome shotgun (WGS) entry which is preliminary data.</text>
</comment>
<dbReference type="EMBL" id="QYUN01000002">
    <property type="protein sequence ID" value="RJG05836.1"/>
    <property type="molecule type" value="Genomic_DNA"/>
</dbReference>
<dbReference type="OrthoDB" id="9792269at2"/>
<name>A0A418X050_9BURK</name>
<protein>
    <submittedName>
        <fullName evidence="3">DUF1972 domain-containing protein</fullName>
    </submittedName>
</protein>
<feature type="transmembrane region" description="Helical" evidence="1">
    <location>
        <begin position="60"/>
        <end position="82"/>
    </location>
</feature>
<dbReference type="Proteomes" id="UP000285190">
    <property type="component" value="Unassembled WGS sequence"/>
</dbReference>
<dbReference type="AlphaFoldDB" id="A0A418X050"/>
<gene>
    <name evidence="3" type="ORF">D3870_07220</name>
</gene>
<keyword evidence="1" id="KW-1133">Transmembrane helix</keyword>
<keyword evidence="1" id="KW-0812">Transmembrane</keyword>
<keyword evidence="4" id="KW-1185">Reference proteome</keyword>
<reference evidence="3 4" key="1">
    <citation type="submission" date="2018-09" db="EMBL/GenBank/DDBJ databases">
        <authorList>
            <person name="Zhu H."/>
        </authorList>
    </citation>
    <scope>NUCLEOTIDE SEQUENCE [LARGE SCALE GENOMIC DNA]</scope>
    <source>
        <strain evidence="3 4">K2R10-39</strain>
    </source>
</reference>
<organism evidence="3 4">
    <name type="scientific">Noviherbaspirillum cavernae</name>
    <dbReference type="NCBI Taxonomy" id="2320862"/>
    <lineage>
        <taxon>Bacteria</taxon>
        <taxon>Pseudomonadati</taxon>
        <taxon>Pseudomonadota</taxon>
        <taxon>Betaproteobacteria</taxon>
        <taxon>Burkholderiales</taxon>
        <taxon>Oxalobacteraceae</taxon>
        <taxon>Noviherbaspirillum</taxon>
    </lineage>
</organism>